<dbReference type="AlphaFoldDB" id="A0A1G2CTA3"/>
<accession>A0A1G2CTA3</accession>
<keyword evidence="1" id="KW-1133">Transmembrane helix</keyword>
<name>A0A1G2CTA3_9BACT</name>
<feature type="transmembrane region" description="Helical" evidence="1">
    <location>
        <begin position="89"/>
        <end position="110"/>
    </location>
</feature>
<dbReference type="Proteomes" id="UP000178841">
    <property type="component" value="Unassembled WGS sequence"/>
</dbReference>
<keyword evidence="1" id="KW-0472">Membrane</keyword>
<evidence type="ECO:0000256" key="1">
    <source>
        <dbReference type="SAM" id="Phobius"/>
    </source>
</evidence>
<evidence type="ECO:0000313" key="2">
    <source>
        <dbReference type="EMBL" id="OGZ04625.1"/>
    </source>
</evidence>
<feature type="transmembrane region" description="Helical" evidence="1">
    <location>
        <begin position="58"/>
        <end position="77"/>
    </location>
</feature>
<gene>
    <name evidence="2" type="ORF">A2648_00810</name>
</gene>
<comment type="caution">
    <text evidence="2">The sequence shown here is derived from an EMBL/GenBank/DDBJ whole genome shotgun (WGS) entry which is preliminary data.</text>
</comment>
<proteinExistence type="predicted"/>
<reference evidence="2 3" key="1">
    <citation type="journal article" date="2016" name="Nat. Commun.">
        <title>Thousands of microbial genomes shed light on interconnected biogeochemical processes in an aquifer system.</title>
        <authorList>
            <person name="Anantharaman K."/>
            <person name="Brown C.T."/>
            <person name="Hug L.A."/>
            <person name="Sharon I."/>
            <person name="Castelle C.J."/>
            <person name="Probst A.J."/>
            <person name="Thomas B.C."/>
            <person name="Singh A."/>
            <person name="Wilkins M.J."/>
            <person name="Karaoz U."/>
            <person name="Brodie E.L."/>
            <person name="Williams K.H."/>
            <person name="Hubbard S.S."/>
            <person name="Banfield J.F."/>
        </authorList>
    </citation>
    <scope>NUCLEOTIDE SEQUENCE [LARGE SCALE GENOMIC DNA]</scope>
</reference>
<keyword evidence="1" id="KW-0812">Transmembrane</keyword>
<organism evidence="2 3">
    <name type="scientific">Candidatus Lloydbacteria bacterium RIFCSPHIGHO2_01_FULL_41_20</name>
    <dbReference type="NCBI Taxonomy" id="1798657"/>
    <lineage>
        <taxon>Bacteria</taxon>
        <taxon>Candidatus Lloydiibacteriota</taxon>
    </lineage>
</organism>
<protein>
    <submittedName>
        <fullName evidence="2">Uncharacterized protein</fullName>
    </submittedName>
</protein>
<dbReference type="EMBL" id="MHLH01000003">
    <property type="protein sequence ID" value="OGZ04625.1"/>
    <property type="molecule type" value="Genomic_DNA"/>
</dbReference>
<evidence type="ECO:0000313" key="3">
    <source>
        <dbReference type="Proteomes" id="UP000178841"/>
    </source>
</evidence>
<sequence>MEAKMFKFISLWWFEFRILFWENQEKRIFIGEEAGVIIPQNFYEMRPVSEGEPKDNRLSLAIALIGTAAVIATVASFDSWMVRLPLNGFHHWMFGGSALLCIIATTVCFCSPVDRDLL</sequence>